<evidence type="ECO:0000313" key="3">
    <source>
        <dbReference type="Proteomes" id="UP000193560"/>
    </source>
</evidence>
<keyword evidence="1" id="KW-1133">Transmembrane helix</keyword>
<evidence type="ECO:0000256" key="1">
    <source>
        <dbReference type="SAM" id="Phobius"/>
    </source>
</evidence>
<proteinExistence type="predicted"/>
<dbReference type="AlphaFoldDB" id="A0A1X2IYI1"/>
<reference evidence="2 3" key="1">
    <citation type="submission" date="2016-07" db="EMBL/GenBank/DDBJ databases">
        <title>Pervasive Adenine N6-methylation of Active Genes in Fungi.</title>
        <authorList>
            <consortium name="DOE Joint Genome Institute"/>
            <person name="Mondo S.J."/>
            <person name="Dannebaum R.O."/>
            <person name="Kuo R.C."/>
            <person name="Labutti K."/>
            <person name="Haridas S."/>
            <person name="Kuo A."/>
            <person name="Salamov A."/>
            <person name="Ahrendt S.R."/>
            <person name="Lipzen A."/>
            <person name="Sullivan W."/>
            <person name="Andreopoulos W.B."/>
            <person name="Clum A."/>
            <person name="Lindquist E."/>
            <person name="Daum C."/>
            <person name="Ramamoorthy G.K."/>
            <person name="Gryganskyi A."/>
            <person name="Culley D."/>
            <person name="Magnuson J.K."/>
            <person name="James T.Y."/>
            <person name="O'Malley M.A."/>
            <person name="Stajich J.E."/>
            <person name="Spatafora J.W."/>
            <person name="Visel A."/>
            <person name="Grigoriev I.V."/>
        </authorList>
    </citation>
    <scope>NUCLEOTIDE SEQUENCE [LARGE SCALE GENOMIC DNA]</scope>
    <source>
        <strain evidence="2 3">NRRL 1336</strain>
    </source>
</reference>
<protein>
    <submittedName>
        <fullName evidence="2">Uncharacterized protein</fullName>
    </submittedName>
</protein>
<sequence length="60" mass="6810">MVVAISSSTSHQLTDNVSAFAPRFLEKKSLVIFMIVIIFYITVIHPKCATSVLIYIYIYI</sequence>
<evidence type="ECO:0000313" key="2">
    <source>
        <dbReference type="EMBL" id="ORZ24322.1"/>
    </source>
</evidence>
<gene>
    <name evidence="2" type="ORF">BCR42DRAFT_402684</name>
</gene>
<dbReference type="Proteomes" id="UP000193560">
    <property type="component" value="Unassembled WGS sequence"/>
</dbReference>
<comment type="caution">
    <text evidence="2">The sequence shown here is derived from an EMBL/GenBank/DDBJ whole genome shotgun (WGS) entry which is preliminary data.</text>
</comment>
<accession>A0A1X2IYI1</accession>
<keyword evidence="1" id="KW-0472">Membrane</keyword>
<keyword evidence="1" id="KW-0812">Transmembrane</keyword>
<feature type="transmembrane region" description="Helical" evidence="1">
    <location>
        <begin position="30"/>
        <end position="58"/>
    </location>
</feature>
<organism evidence="2 3">
    <name type="scientific">Absidia repens</name>
    <dbReference type="NCBI Taxonomy" id="90262"/>
    <lineage>
        <taxon>Eukaryota</taxon>
        <taxon>Fungi</taxon>
        <taxon>Fungi incertae sedis</taxon>
        <taxon>Mucoromycota</taxon>
        <taxon>Mucoromycotina</taxon>
        <taxon>Mucoromycetes</taxon>
        <taxon>Mucorales</taxon>
        <taxon>Cunninghamellaceae</taxon>
        <taxon>Absidia</taxon>
    </lineage>
</organism>
<name>A0A1X2IYI1_9FUNG</name>
<dbReference type="EMBL" id="MCGE01000002">
    <property type="protein sequence ID" value="ORZ24322.1"/>
    <property type="molecule type" value="Genomic_DNA"/>
</dbReference>
<feature type="non-terminal residue" evidence="2">
    <location>
        <position position="60"/>
    </location>
</feature>
<keyword evidence="3" id="KW-1185">Reference proteome</keyword>